<protein>
    <submittedName>
        <fullName evidence="2">Uncharacterized protein</fullName>
    </submittedName>
</protein>
<feature type="compositionally biased region" description="Low complexity" evidence="1">
    <location>
        <begin position="360"/>
        <end position="370"/>
    </location>
</feature>
<evidence type="ECO:0000313" key="2">
    <source>
        <dbReference type="EMBL" id="EGT44812.1"/>
    </source>
</evidence>
<dbReference type="InParanoid" id="G0MVP8"/>
<dbReference type="OMA" id="MEYAAVC"/>
<feature type="compositionally biased region" description="Basic and acidic residues" evidence="1">
    <location>
        <begin position="371"/>
        <end position="419"/>
    </location>
</feature>
<evidence type="ECO:0000256" key="1">
    <source>
        <dbReference type="SAM" id="MobiDB-lite"/>
    </source>
</evidence>
<dbReference type="HOGENOM" id="CLU_588271_0_0_1"/>
<proteinExistence type="predicted"/>
<keyword evidence="3" id="KW-1185">Reference proteome</keyword>
<feature type="compositionally biased region" description="Low complexity" evidence="1">
    <location>
        <begin position="312"/>
        <end position="332"/>
    </location>
</feature>
<feature type="compositionally biased region" description="Low complexity" evidence="1">
    <location>
        <begin position="251"/>
        <end position="304"/>
    </location>
</feature>
<dbReference type="FunCoup" id="G0MVP8">
    <property type="interactions" value="1895"/>
</dbReference>
<dbReference type="OrthoDB" id="5875663at2759"/>
<feature type="region of interest" description="Disordered" evidence="1">
    <location>
        <begin position="172"/>
        <end position="206"/>
    </location>
</feature>
<dbReference type="AlphaFoldDB" id="G0MVP8"/>
<reference evidence="3" key="1">
    <citation type="submission" date="2011-07" db="EMBL/GenBank/DDBJ databases">
        <authorList>
            <consortium name="Caenorhabditis brenneri Sequencing and Analysis Consortium"/>
            <person name="Wilson R.K."/>
        </authorList>
    </citation>
    <scope>NUCLEOTIDE SEQUENCE [LARGE SCALE GENOMIC DNA]</scope>
    <source>
        <strain evidence="3">PB2801</strain>
    </source>
</reference>
<feature type="compositionally biased region" description="Polar residues" evidence="1">
    <location>
        <begin position="43"/>
        <end position="56"/>
    </location>
</feature>
<sequence length="530" mass="59376">MRPSSASTPLSSSALNYLESLERNAKALRGNNNTFSNKKDESSTIATSKQISTTTPLKRRESISDIINQARRRSSLSRTNSEDLDFLNESLKSSILDESDSSSSESEESHEEKRILPLGTPGQQVGRKSLKDIRELRNSIDQSLIKTPELKMLRTKVGGEETKKLRHFESIREEEVQEETPKTVFPTKSPFKKAIQSGSDSSDGESIVFDEVFEEVLPSPPRKPAAVRAQAVTDVQKSQSTKAAKKKEKTPTPTSSSSESSSSSSSASSSSESSSSTSESESSSKSHSSTSSTKTSTSKTTSKPAYESDFESSSSTSSSSSSTIVSKASSVKPVKPAKSRKSKEEAKKVLLLPYEDFIPKKSSSSESAKSTVRETHRTLEESLKLDKMKLEDREQEKFHENSRKSERKSSVKATSPKEKPRAHRSSSSSSSSAVGETEREIEYERRRFVKLRSQRRRRRISEEPHTCQQNIHNMVESVIDTHVQMLDEFNRMEYAAVCEWTDVLRRFDRHDGPTSQRLREIVERRLNRKY</sequence>
<dbReference type="eggNOG" id="ENOG502TFT2">
    <property type="taxonomic scope" value="Eukaryota"/>
</dbReference>
<feature type="region of interest" description="Disordered" evidence="1">
    <location>
        <begin position="218"/>
        <end position="438"/>
    </location>
</feature>
<feature type="region of interest" description="Disordered" evidence="1">
    <location>
        <begin position="28"/>
        <end position="65"/>
    </location>
</feature>
<evidence type="ECO:0000313" key="3">
    <source>
        <dbReference type="Proteomes" id="UP000008068"/>
    </source>
</evidence>
<accession>G0MVP8</accession>
<dbReference type="EMBL" id="GL379814">
    <property type="protein sequence ID" value="EGT44812.1"/>
    <property type="molecule type" value="Genomic_DNA"/>
</dbReference>
<gene>
    <name evidence="2" type="ORF">CAEBREN_15138</name>
</gene>
<feature type="compositionally biased region" description="Acidic residues" evidence="1">
    <location>
        <begin position="97"/>
        <end position="109"/>
    </location>
</feature>
<name>G0MVP8_CAEBE</name>
<feature type="region of interest" description="Disordered" evidence="1">
    <location>
        <begin position="94"/>
        <end position="127"/>
    </location>
</feature>
<organism evidence="3">
    <name type="scientific">Caenorhabditis brenneri</name>
    <name type="common">Nematode worm</name>
    <dbReference type="NCBI Taxonomy" id="135651"/>
    <lineage>
        <taxon>Eukaryota</taxon>
        <taxon>Metazoa</taxon>
        <taxon>Ecdysozoa</taxon>
        <taxon>Nematoda</taxon>
        <taxon>Chromadorea</taxon>
        <taxon>Rhabditida</taxon>
        <taxon>Rhabditina</taxon>
        <taxon>Rhabditomorpha</taxon>
        <taxon>Rhabditoidea</taxon>
        <taxon>Rhabditidae</taxon>
        <taxon>Peloderinae</taxon>
        <taxon>Caenorhabditis</taxon>
    </lineage>
</organism>
<dbReference type="Proteomes" id="UP000008068">
    <property type="component" value="Unassembled WGS sequence"/>
</dbReference>
<dbReference type="STRING" id="135651.G0MVP8"/>